<dbReference type="AlphaFoldDB" id="A0A7J7K2D3"/>
<feature type="compositionally biased region" description="Polar residues" evidence="1">
    <location>
        <begin position="599"/>
        <end position="615"/>
    </location>
</feature>
<keyword evidence="3" id="KW-1185">Reference proteome</keyword>
<evidence type="ECO:0000313" key="2">
    <source>
        <dbReference type="EMBL" id="KAF6032343.1"/>
    </source>
</evidence>
<sequence>MATHSDEQDVSQIDIWYNSDASSTVSRFTELLSRIYSNPINQHEIESLSENNNYFGSNGTIVVVVTPETLRMLQSTALAFGRLISNCKERYYIDEYELLATDHNTRVTLFGAENTCVWNEVEVNDSSVKKISQTSLKQGMPSSKGRPARNSKGRGNIKGLFTVIPNEFYCDSLKRERVEDGVIVIDPSVYEGSGVSWPYSGNQVTASLVNNADKSDNFSLELTTVVPAKVFKFKLPDDLKASSYMIIVRDGNTSQSYKLGSRSVKIKQHTAPINSDLFSEENLTALTSVPDLSTEEHCRDADSKLCDFYDKSQLPLKLPQYLGQKCPTLLHVACYYGFENLLMRILDSFCSLHSLHNIVNVDNLKPEAIARKNGHGVLADSLHEQLEIQNLYMEHAPEKDKSMFRDSGIVYVYGAMVDGDQSEDEDVIYSEAESKESLERRTSLSALLHTPRMEREDHDLRSQTLPVNARLPTYEDEGLYLNGNHAAELPEQNLRNWTKKMQSFRNLKLEDRLECQRKLVAEQKAVIKKHGQLPPPPIPSRPATLDTTNPTKVKKLPAPPPGSKNVCPVPRPRRQLSKENGISTMKSPSPDYVEPISTVPLSPASTSSTPRSFSVDTPPVVLPRQTRP</sequence>
<feature type="region of interest" description="Disordered" evidence="1">
    <location>
        <begin position="527"/>
        <end position="628"/>
    </location>
</feature>
<dbReference type="EMBL" id="VXIV02001514">
    <property type="protein sequence ID" value="KAF6032343.1"/>
    <property type="molecule type" value="Genomic_DNA"/>
</dbReference>
<feature type="compositionally biased region" description="Polar residues" evidence="1">
    <location>
        <begin position="578"/>
        <end position="587"/>
    </location>
</feature>
<reference evidence="2" key="1">
    <citation type="submission" date="2020-06" db="EMBL/GenBank/DDBJ databases">
        <title>Draft genome of Bugula neritina, a colonial animal packing powerful symbionts and potential medicines.</title>
        <authorList>
            <person name="Rayko M."/>
        </authorList>
    </citation>
    <scope>NUCLEOTIDE SEQUENCE [LARGE SCALE GENOMIC DNA]</scope>
    <source>
        <strain evidence="2">Kwan_BN1</strain>
    </source>
</reference>
<feature type="compositionally biased region" description="Polar residues" evidence="1">
    <location>
        <begin position="132"/>
        <end position="141"/>
    </location>
</feature>
<dbReference type="Proteomes" id="UP000593567">
    <property type="component" value="Unassembled WGS sequence"/>
</dbReference>
<proteinExistence type="predicted"/>
<comment type="caution">
    <text evidence="2">The sequence shown here is derived from an EMBL/GenBank/DDBJ whole genome shotgun (WGS) entry which is preliminary data.</text>
</comment>
<organism evidence="2 3">
    <name type="scientific">Bugula neritina</name>
    <name type="common">Brown bryozoan</name>
    <name type="synonym">Sertularia neritina</name>
    <dbReference type="NCBI Taxonomy" id="10212"/>
    <lineage>
        <taxon>Eukaryota</taxon>
        <taxon>Metazoa</taxon>
        <taxon>Spiralia</taxon>
        <taxon>Lophotrochozoa</taxon>
        <taxon>Bryozoa</taxon>
        <taxon>Gymnolaemata</taxon>
        <taxon>Cheilostomatida</taxon>
        <taxon>Flustrina</taxon>
        <taxon>Buguloidea</taxon>
        <taxon>Bugulidae</taxon>
        <taxon>Bugula</taxon>
    </lineage>
</organism>
<name>A0A7J7K2D3_BUGNE</name>
<gene>
    <name evidence="2" type="ORF">EB796_009364</name>
</gene>
<accession>A0A7J7K2D3</accession>
<evidence type="ECO:0000313" key="3">
    <source>
        <dbReference type="Proteomes" id="UP000593567"/>
    </source>
</evidence>
<evidence type="ECO:0000256" key="1">
    <source>
        <dbReference type="SAM" id="MobiDB-lite"/>
    </source>
</evidence>
<feature type="region of interest" description="Disordered" evidence="1">
    <location>
        <begin position="132"/>
        <end position="152"/>
    </location>
</feature>
<protein>
    <submittedName>
        <fullName evidence="2">Uncharacterized protein</fullName>
    </submittedName>
</protein>